<proteinExistence type="predicted"/>
<dbReference type="PROSITE" id="PS00678">
    <property type="entry name" value="WD_REPEATS_1"/>
    <property type="match status" value="1"/>
</dbReference>
<organism evidence="10 11">
    <name type="scientific">Marchantia polymorpha subsp. ruderalis</name>
    <dbReference type="NCBI Taxonomy" id="1480154"/>
    <lineage>
        <taxon>Eukaryota</taxon>
        <taxon>Viridiplantae</taxon>
        <taxon>Streptophyta</taxon>
        <taxon>Embryophyta</taxon>
        <taxon>Marchantiophyta</taxon>
        <taxon>Marchantiopsida</taxon>
        <taxon>Marchantiidae</taxon>
        <taxon>Marchantiales</taxon>
        <taxon>Marchantiaceae</taxon>
        <taxon>Marchantia</taxon>
    </lineage>
</organism>
<evidence type="ECO:0000256" key="5">
    <source>
        <dbReference type="ARBA" id="ARBA00022737"/>
    </source>
</evidence>
<dbReference type="Pfam" id="PF23869">
    <property type="entry name" value="Beta-prop_WDR75_1st"/>
    <property type="match status" value="2"/>
</dbReference>
<evidence type="ECO:0000256" key="2">
    <source>
        <dbReference type="ARBA" id="ARBA00022517"/>
    </source>
</evidence>
<evidence type="ECO:0000313" key="11">
    <source>
        <dbReference type="Proteomes" id="UP000077202"/>
    </source>
</evidence>
<dbReference type="PROSITE" id="PS50082">
    <property type="entry name" value="WD_REPEATS_2"/>
    <property type="match status" value="3"/>
</dbReference>
<name>A0A176W9P8_MARPO</name>
<sequence length="855" mass="93982">MVIRGGASLVRYQPAFSNDGKRLLVCKSALVTVYSTATSLPVLHLSGHKDAVTTVIVVPTNITGNVSTNHCWTASMDGTVRFWDFSTDAPPIKTIVVGRPIVSMVIPSLLRPPPKEGEKASNMIAYLSLRWLKEGHEPRLEAVEGGKVDWHGRVKVYDLTKSRYLQGSLIKTITPQALSVSPFGSFVGLTWNRKVHVWRVPSTYSVHVRCITLTTLHHTKTCRVVTFDPTERVVAAGDDTGRILCWQSVGERRLDQIVKQKGSPTSVIPKGPKHSASGVRGNDDAESCTTYHWHANAVQSLCFSVDGTYLFSGGSEGTLVIWQPETGKQQYRPRLGGPLVYITQSKDPSVFAISCLDNTIKFINLGTTHVEKCFQGIRTFTPLPDVLKWVSNTRALFEPKDGKLAFPTDHMGLQFYDPVRDTHLAEVQIAPRTYVGADFKKDLSESGPSTFVTHVAFSSDGSIMATIDICLPEEDIGGSATLKFWDRHARRLSYTLSTVVNDPHGADITSMVYHPSQHLLVTCSVDATFKVWVQSSDFKVEDDYETVTGWRCRSVGSYRHKQMLAGAFSPDGSLLAAAAEELVTLWNPYTNGFVTSLASVPSPQKIRHLAFVHKSQFLVAASTEGKPRMTVWHLPTLSVRWSSLLYVEALAVDPRNSVFSVIALTGPPSMVTKDGYEDAANRKAVVAVFNPEDPTPIAAWSIREGRGGTLMFSTSNLLRDQEEVKESDDGRKPESCLAVLTGSREYVLFNPLDKKVQPEVFALPAPQGPEEGASAFSALYGKAATPKIREPKDVDEVVGHDYNGSRLFVTEILEEPYLVYNARVVIVVAVEFQKVNTRPTAPQGSDKTADVSDLA</sequence>
<dbReference type="InterPro" id="IPR019775">
    <property type="entry name" value="WD40_repeat_CS"/>
</dbReference>
<comment type="subcellular location">
    <subcellularLocation>
        <location evidence="1">Nucleus</location>
        <location evidence="1">Nucleolus</location>
    </subcellularLocation>
</comment>
<reference evidence="10" key="1">
    <citation type="submission" date="2016-03" db="EMBL/GenBank/DDBJ databases">
        <title>Mechanisms controlling the formation of the plant cell surface in tip-growing cells are functionally conserved among land plants.</title>
        <authorList>
            <person name="Honkanen S."/>
            <person name="Jones V.A."/>
            <person name="Morieri G."/>
            <person name="Champion C."/>
            <person name="Hetherington A.J."/>
            <person name="Kelly S."/>
            <person name="Saint-Marcoux D."/>
            <person name="Proust H."/>
            <person name="Prescott H."/>
            <person name="Dolan L."/>
        </authorList>
    </citation>
    <scope>NUCLEOTIDE SEQUENCE [LARGE SCALE GENOMIC DNA]</scope>
    <source>
        <tissue evidence="10">Whole gametophyte</tissue>
    </source>
</reference>
<feature type="repeat" description="WD" evidence="7">
    <location>
        <begin position="501"/>
        <end position="532"/>
    </location>
</feature>
<evidence type="ECO:0000256" key="7">
    <source>
        <dbReference type="PROSITE-ProRule" id="PRU00221"/>
    </source>
</evidence>
<dbReference type="PROSITE" id="PS50294">
    <property type="entry name" value="WD_REPEATS_REGION"/>
    <property type="match status" value="2"/>
</dbReference>
<dbReference type="SUPFAM" id="SSF50952">
    <property type="entry name" value="Soluble quinoprotein glucose dehydrogenase"/>
    <property type="match status" value="1"/>
</dbReference>
<comment type="caution">
    <text evidence="10">The sequence shown here is derived from an EMBL/GenBank/DDBJ whole genome shotgun (WGS) entry which is preliminary data.</text>
</comment>
<keyword evidence="5" id="KW-0677">Repeat</keyword>
<feature type="region of interest" description="Disordered" evidence="8">
    <location>
        <begin position="261"/>
        <end position="281"/>
    </location>
</feature>
<keyword evidence="4 7" id="KW-0853">WD repeat</keyword>
<evidence type="ECO:0000256" key="6">
    <source>
        <dbReference type="ARBA" id="ARBA00023242"/>
    </source>
</evidence>
<gene>
    <name evidence="10" type="ORF">AXG93_3678s1020</name>
</gene>
<evidence type="ECO:0000256" key="1">
    <source>
        <dbReference type="ARBA" id="ARBA00004604"/>
    </source>
</evidence>
<dbReference type="InterPro" id="IPR057644">
    <property type="entry name" value="Beta-prop_WDR75_2nd"/>
</dbReference>
<dbReference type="AlphaFoldDB" id="A0A176W9P8"/>
<keyword evidence="11" id="KW-1185">Reference proteome</keyword>
<accession>A0A176W9P8</accession>
<feature type="repeat" description="WD" evidence="7">
    <location>
        <begin position="291"/>
        <end position="332"/>
    </location>
</feature>
<dbReference type="SMART" id="SM00320">
    <property type="entry name" value="WD40"/>
    <property type="match status" value="8"/>
</dbReference>
<protein>
    <recommendedName>
        <fullName evidence="9">WD repeat-containing protein 75 second beta-propeller domain-containing protein</fullName>
    </recommendedName>
</protein>
<dbReference type="InterPro" id="IPR015943">
    <property type="entry name" value="WD40/YVTN_repeat-like_dom_sf"/>
</dbReference>
<evidence type="ECO:0000256" key="4">
    <source>
        <dbReference type="ARBA" id="ARBA00022574"/>
    </source>
</evidence>
<dbReference type="Proteomes" id="UP000077202">
    <property type="component" value="Unassembled WGS sequence"/>
</dbReference>
<feature type="repeat" description="WD" evidence="7">
    <location>
        <begin position="45"/>
        <end position="87"/>
    </location>
</feature>
<dbReference type="InterPro" id="IPR011041">
    <property type="entry name" value="Quinoprot_gluc/sorb_DH_b-prop"/>
</dbReference>
<evidence type="ECO:0000256" key="8">
    <source>
        <dbReference type="SAM" id="MobiDB-lite"/>
    </source>
</evidence>
<evidence type="ECO:0000256" key="3">
    <source>
        <dbReference type="ARBA" id="ARBA00022552"/>
    </source>
</evidence>
<dbReference type="InterPro" id="IPR001680">
    <property type="entry name" value="WD40_rpt"/>
</dbReference>
<feature type="domain" description="WD repeat-containing protein 75 second beta-propeller" evidence="9">
    <location>
        <begin position="412"/>
        <end position="663"/>
    </location>
</feature>
<dbReference type="PANTHER" id="PTHR45176">
    <property type="entry name" value="TRANSDUCIN FAMILY PROTEIN / WD-40 REPEAT FAMILY PROTEIN-RELATED"/>
    <property type="match status" value="1"/>
</dbReference>
<evidence type="ECO:0000259" key="9">
    <source>
        <dbReference type="Pfam" id="PF23769"/>
    </source>
</evidence>
<keyword evidence="3" id="KW-0698">rRNA processing</keyword>
<dbReference type="Gene3D" id="2.130.10.10">
    <property type="entry name" value="YVTN repeat-like/Quinoprotein amine dehydrogenase"/>
    <property type="match status" value="4"/>
</dbReference>
<keyword evidence="6" id="KW-0539">Nucleus</keyword>
<dbReference type="InterPro" id="IPR036322">
    <property type="entry name" value="WD40_repeat_dom_sf"/>
</dbReference>
<dbReference type="PANTHER" id="PTHR45176:SF1">
    <property type="entry name" value="TRANSDUCIN FAMILY PROTEIN _ WD-40 REPEAT FAMILY PROTEIN-RELATED"/>
    <property type="match status" value="1"/>
</dbReference>
<dbReference type="Pfam" id="PF23769">
    <property type="entry name" value="Beta-prop_WDR75_2nd"/>
    <property type="match status" value="1"/>
</dbReference>
<evidence type="ECO:0000313" key="10">
    <source>
        <dbReference type="EMBL" id="OAE29095.1"/>
    </source>
</evidence>
<dbReference type="EMBL" id="LVLJ01001522">
    <property type="protein sequence ID" value="OAE29095.1"/>
    <property type="molecule type" value="Genomic_DNA"/>
</dbReference>
<dbReference type="SUPFAM" id="SSF50978">
    <property type="entry name" value="WD40 repeat-like"/>
    <property type="match status" value="1"/>
</dbReference>
<keyword evidence="2" id="KW-0690">Ribosome biogenesis</keyword>